<keyword evidence="5" id="KW-0479">Metal-binding</keyword>
<dbReference type="GO" id="GO:0016020">
    <property type="term" value="C:membrane"/>
    <property type="evidence" value="ECO:0007669"/>
    <property type="project" value="UniProtKB-SubCell"/>
</dbReference>
<comment type="catalytic activity">
    <reaction evidence="11">
        <text>(E)-cinnamate + reduced [NADPH--hemoprotein reductase] + O2 = (E)-4-coumarate + oxidized [NADPH--hemoprotein reductase] + H2O + H(+)</text>
        <dbReference type="Rhea" id="RHEA:10608"/>
        <dbReference type="Rhea" id="RHEA-COMP:11964"/>
        <dbReference type="Rhea" id="RHEA-COMP:11965"/>
        <dbReference type="ChEBI" id="CHEBI:12876"/>
        <dbReference type="ChEBI" id="CHEBI:15377"/>
        <dbReference type="ChEBI" id="CHEBI:15378"/>
        <dbReference type="ChEBI" id="CHEBI:15379"/>
        <dbReference type="ChEBI" id="CHEBI:15669"/>
        <dbReference type="ChEBI" id="CHEBI:57618"/>
        <dbReference type="ChEBI" id="CHEBI:58210"/>
        <dbReference type="EC" id="1.14.14.91"/>
    </reaction>
</comment>
<gene>
    <name evidence="13" type="ORF">Sradi_0218400</name>
</gene>
<evidence type="ECO:0000256" key="1">
    <source>
        <dbReference type="ARBA" id="ARBA00001971"/>
    </source>
</evidence>
<evidence type="ECO:0000256" key="3">
    <source>
        <dbReference type="ARBA" id="ARBA00010617"/>
    </source>
</evidence>
<evidence type="ECO:0000256" key="12">
    <source>
        <dbReference type="SAM" id="MobiDB-lite"/>
    </source>
</evidence>
<dbReference type="PRINTS" id="PR00463">
    <property type="entry name" value="EP450I"/>
</dbReference>
<evidence type="ECO:0000256" key="8">
    <source>
        <dbReference type="ARBA" id="ARBA00023033"/>
    </source>
</evidence>
<evidence type="ECO:0000256" key="4">
    <source>
        <dbReference type="ARBA" id="ARBA00022617"/>
    </source>
</evidence>
<dbReference type="Pfam" id="PF00067">
    <property type="entry name" value="p450"/>
    <property type="match status" value="1"/>
</dbReference>
<evidence type="ECO:0000313" key="13">
    <source>
        <dbReference type="EMBL" id="KAL0435105.1"/>
    </source>
</evidence>
<dbReference type="GO" id="GO:0005506">
    <property type="term" value="F:iron ion binding"/>
    <property type="evidence" value="ECO:0007669"/>
    <property type="project" value="InterPro"/>
</dbReference>
<keyword evidence="6" id="KW-0560">Oxidoreductase</keyword>
<name>A0AAW2W4P6_SESRA</name>
<dbReference type="PANTHER" id="PTHR47948:SF4">
    <property type="entry name" value="TRANS-CINNAMATE 4-MONOOXYGENASE"/>
    <property type="match status" value="1"/>
</dbReference>
<comment type="pathway">
    <text evidence="9">Phenylpropanoid metabolism; trans-4-coumarate biosynthesis; trans-4-coumarate from trans-cinnamate: step 1/1.</text>
</comment>
<reference evidence="13" key="1">
    <citation type="submission" date="2020-06" db="EMBL/GenBank/DDBJ databases">
        <authorList>
            <person name="Li T."/>
            <person name="Hu X."/>
            <person name="Zhang T."/>
            <person name="Song X."/>
            <person name="Zhang H."/>
            <person name="Dai N."/>
            <person name="Sheng W."/>
            <person name="Hou X."/>
            <person name="Wei L."/>
        </authorList>
    </citation>
    <scope>NUCLEOTIDE SEQUENCE</scope>
    <source>
        <strain evidence="13">G02</strain>
        <tissue evidence="13">Leaf</tissue>
    </source>
</reference>
<evidence type="ECO:0000256" key="2">
    <source>
        <dbReference type="ARBA" id="ARBA00004167"/>
    </source>
</evidence>
<feature type="compositionally biased region" description="Basic and acidic residues" evidence="12">
    <location>
        <begin position="414"/>
        <end position="423"/>
    </location>
</feature>
<evidence type="ECO:0000256" key="7">
    <source>
        <dbReference type="ARBA" id="ARBA00023004"/>
    </source>
</evidence>
<accession>A0AAW2W4P6</accession>
<dbReference type="AlphaFoldDB" id="A0AAW2W4P6"/>
<proteinExistence type="inferred from homology"/>
<dbReference type="InterPro" id="IPR001128">
    <property type="entry name" value="Cyt_P450"/>
</dbReference>
<evidence type="ECO:0000256" key="10">
    <source>
        <dbReference type="ARBA" id="ARBA00038946"/>
    </source>
</evidence>
<feature type="region of interest" description="Disordered" evidence="12">
    <location>
        <begin position="408"/>
        <end position="431"/>
    </location>
</feature>
<keyword evidence="7" id="KW-0408">Iron</keyword>
<dbReference type="FunFam" id="1.10.630.10:FF:000422">
    <property type="entry name" value="Putative cytochrome P450 superfamily protein"/>
    <property type="match status" value="1"/>
</dbReference>
<reference evidence="13" key="2">
    <citation type="journal article" date="2024" name="Plant">
        <title>Genomic evolution and insights into agronomic trait innovations of Sesamum species.</title>
        <authorList>
            <person name="Miao H."/>
            <person name="Wang L."/>
            <person name="Qu L."/>
            <person name="Liu H."/>
            <person name="Sun Y."/>
            <person name="Le M."/>
            <person name="Wang Q."/>
            <person name="Wei S."/>
            <person name="Zheng Y."/>
            <person name="Lin W."/>
            <person name="Duan Y."/>
            <person name="Cao H."/>
            <person name="Xiong S."/>
            <person name="Wang X."/>
            <person name="Wei L."/>
            <person name="Li C."/>
            <person name="Ma Q."/>
            <person name="Ju M."/>
            <person name="Zhao R."/>
            <person name="Li G."/>
            <person name="Mu C."/>
            <person name="Tian Q."/>
            <person name="Mei H."/>
            <person name="Zhang T."/>
            <person name="Gao T."/>
            <person name="Zhang H."/>
        </authorList>
    </citation>
    <scope>NUCLEOTIDE SEQUENCE</scope>
    <source>
        <strain evidence="13">G02</strain>
    </source>
</reference>
<organism evidence="13">
    <name type="scientific">Sesamum radiatum</name>
    <name type="common">Black benniseed</name>
    <dbReference type="NCBI Taxonomy" id="300843"/>
    <lineage>
        <taxon>Eukaryota</taxon>
        <taxon>Viridiplantae</taxon>
        <taxon>Streptophyta</taxon>
        <taxon>Embryophyta</taxon>
        <taxon>Tracheophyta</taxon>
        <taxon>Spermatophyta</taxon>
        <taxon>Magnoliopsida</taxon>
        <taxon>eudicotyledons</taxon>
        <taxon>Gunneridae</taxon>
        <taxon>Pentapetalae</taxon>
        <taxon>asterids</taxon>
        <taxon>lamiids</taxon>
        <taxon>Lamiales</taxon>
        <taxon>Pedaliaceae</taxon>
        <taxon>Sesamum</taxon>
    </lineage>
</organism>
<comment type="caution">
    <text evidence="13">The sequence shown here is derived from an EMBL/GenBank/DDBJ whole genome shotgun (WGS) entry which is preliminary data.</text>
</comment>
<evidence type="ECO:0000256" key="11">
    <source>
        <dbReference type="ARBA" id="ARBA00048198"/>
    </source>
</evidence>
<comment type="similarity">
    <text evidence="3">Belongs to the cytochrome P450 family.</text>
</comment>
<dbReference type="GO" id="GO:0009808">
    <property type="term" value="P:lignin metabolic process"/>
    <property type="evidence" value="ECO:0007669"/>
    <property type="project" value="TreeGrafter"/>
</dbReference>
<dbReference type="InterPro" id="IPR036396">
    <property type="entry name" value="Cyt_P450_sf"/>
</dbReference>
<dbReference type="PANTHER" id="PTHR47948">
    <property type="entry name" value="TRANS-CINNAMATE 4-MONOOXYGENASE"/>
    <property type="match status" value="1"/>
</dbReference>
<evidence type="ECO:0000256" key="9">
    <source>
        <dbReference type="ARBA" id="ARBA00037893"/>
    </source>
</evidence>
<comment type="cofactor">
    <cofactor evidence="1">
        <name>heme</name>
        <dbReference type="ChEBI" id="CHEBI:30413"/>
    </cofactor>
</comment>
<protein>
    <recommendedName>
        <fullName evidence="10">trans-cinnamate 4-monooxygenase</fullName>
        <ecNumber evidence="10">1.14.14.91</ecNumber>
    </recommendedName>
</protein>
<evidence type="ECO:0000256" key="6">
    <source>
        <dbReference type="ARBA" id="ARBA00023002"/>
    </source>
</evidence>
<dbReference type="Gene3D" id="1.10.630.10">
    <property type="entry name" value="Cytochrome P450"/>
    <property type="match status" value="1"/>
</dbReference>
<dbReference type="GO" id="GO:0020037">
    <property type="term" value="F:heme binding"/>
    <property type="evidence" value="ECO:0007669"/>
    <property type="project" value="InterPro"/>
</dbReference>
<dbReference type="InterPro" id="IPR002401">
    <property type="entry name" value="Cyt_P450_E_grp-I"/>
</dbReference>
<keyword evidence="8" id="KW-0503">Monooxygenase</keyword>
<keyword evidence="4" id="KW-0349">Heme</keyword>
<evidence type="ECO:0000256" key="5">
    <source>
        <dbReference type="ARBA" id="ARBA00022723"/>
    </source>
</evidence>
<dbReference type="EC" id="1.14.14.91" evidence="10"/>
<dbReference type="GO" id="GO:0016710">
    <property type="term" value="F:trans-cinnamate 4-monooxygenase activity"/>
    <property type="evidence" value="ECO:0007669"/>
    <property type="project" value="UniProtKB-EC"/>
</dbReference>
<comment type="subcellular location">
    <subcellularLocation>
        <location evidence="2">Membrane</location>
        <topology evidence="2">Single-pass membrane protein</topology>
    </subcellularLocation>
</comment>
<dbReference type="SUPFAM" id="SSF48264">
    <property type="entry name" value="Cytochrome P450"/>
    <property type="match status" value="1"/>
</dbReference>
<dbReference type="EMBL" id="JACGWJ010000002">
    <property type="protein sequence ID" value="KAL0435105.1"/>
    <property type="molecule type" value="Genomic_DNA"/>
</dbReference>
<sequence length="492" mass="55817">MDLLFLEKTLLGLLLAIVVATVVSKLRGKKFKLPPGPIPVPIFGNWLQVGDDLNHRNLSDYAKKFGDILLLRMGQRNLVVVSSPDLAKEVLHTQGVEFGSRTRNVVFDIFTGKGQDMVFTVYGEHWRKMRRIMTVPFFTNKVVQQYRQGWEAEVAAVVADVKKNPESATNGIVLRRRLQLMMYNNMYRIMFDRRFESEDDPLFVKLKALNGERSRLAQSFEYNYGDFIPILRPFLKGYLKICKEVKDMRLQLFKDYFVDERKKLASTKAMDNEGLKCAMDHILEAQQKGEINEDNALYIVENINVAAIETTLWSIEWGIAELVNHPEIQKKLRDEIDTVLGPGVPVTEPATHKLPYLQAVIKETLRLRMAIPLLVPHMNLHDAKLGGYDIPAESKILVNAWWLANNPPTGRTPKSSDPRDSWRRSPRLRPTATTSGICHSALAGGAAPASFLRCLFLESLWEGWCRTLSCCLPQGSQSSTRRRRAGSSVCTS</sequence>